<dbReference type="InterPro" id="IPR044179">
    <property type="entry name" value="PPR5-like"/>
</dbReference>
<keyword evidence="2" id="KW-0677">Repeat</keyword>
<organism evidence="4 5">
    <name type="scientific">Acorus calamus</name>
    <name type="common">Sweet flag</name>
    <dbReference type="NCBI Taxonomy" id="4465"/>
    <lineage>
        <taxon>Eukaryota</taxon>
        <taxon>Viridiplantae</taxon>
        <taxon>Streptophyta</taxon>
        <taxon>Embryophyta</taxon>
        <taxon>Tracheophyta</taxon>
        <taxon>Spermatophyta</taxon>
        <taxon>Magnoliopsida</taxon>
        <taxon>Liliopsida</taxon>
        <taxon>Acoraceae</taxon>
        <taxon>Acorus</taxon>
    </lineage>
</organism>
<evidence type="ECO:0000313" key="5">
    <source>
        <dbReference type="Proteomes" id="UP001180020"/>
    </source>
</evidence>
<proteinExistence type="inferred from homology"/>
<keyword evidence="5" id="KW-1185">Reference proteome</keyword>
<evidence type="ECO:0000256" key="2">
    <source>
        <dbReference type="ARBA" id="ARBA00022737"/>
    </source>
</evidence>
<dbReference type="PANTHER" id="PTHR47874">
    <property type="entry name" value="EXPRESSED PROTEIN"/>
    <property type="match status" value="1"/>
</dbReference>
<dbReference type="EMBL" id="JAUJYO010000017">
    <property type="protein sequence ID" value="KAK1292538.1"/>
    <property type="molecule type" value="Genomic_DNA"/>
</dbReference>
<evidence type="ECO:0000313" key="4">
    <source>
        <dbReference type="EMBL" id="KAK1292538.1"/>
    </source>
</evidence>
<name>A0AAV9CX43_ACOCL</name>
<dbReference type="PROSITE" id="PS51375">
    <property type="entry name" value="PPR"/>
    <property type="match status" value="1"/>
</dbReference>
<accession>A0AAV9CX43</accession>
<dbReference type="InterPro" id="IPR002885">
    <property type="entry name" value="PPR_rpt"/>
</dbReference>
<dbReference type="Pfam" id="PF13812">
    <property type="entry name" value="PPR_3"/>
    <property type="match status" value="1"/>
</dbReference>
<gene>
    <name evidence="4" type="ORF">QJS10_CPB17g01492</name>
</gene>
<comment type="similarity">
    <text evidence="1">Belongs to the PPR family. P subfamily.</text>
</comment>
<dbReference type="NCBIfam" id="TIGR00756">
    <property type="entry name" value="PPR"/>
    <property type="match status" value="2"/>
</dbReference>
<feature type="repeat" description="PPR" evidence="3">
    <location>
        <begin position="279"/>
        <end position="313"/>
    </location>
</feature>
<dbReference type="InterPro" id="IPR011990">
    <property type="entry name" value="TPR-like_helical_dom_sf"/>
</dbReference>
<dbReference type="Gene3D" id="1.25.40.10">
    <property type="entry name" value="Tetratricopeptide repeat domain"/>
    <property type="match status" value="1"/>
</dbReference>
<protein>
    <submittedName>
        <fullName evidence="4">Pentatricopeptide repeat-containing protein</fullName>
    </submittedName>
</protein>
<sequence length="535" mass="60797">MGSSCVGGRDCEGFGQGIVKHQRCRLAVLDGGGKGFKDERRLHIRLFKRLFSSKPSSPSSHPPLSAFFAPALRPPPSEFLPDFPGRRFPAGRRRPWPSVNARISRIAHEILSLSSEPDISDVSTILESRSVASLLREFPDGSASLELMFHLRSRPLLALEVFNWRREQLGEASEEEHAKAITLAGRAGDLNRAAEIFLSGCANGVKSSSMYNALMGAYMYNGESKKALSVFEDLRVDEDCGSPTIASYNILISVFSRLMLVDHMEAVVQSIRDAGLSLSRITYNVLIRGYITAWMWEEMERTFNAMGEAGIRPDLQTHLLMLRGYAHSGNIEKMEMTYRLVKKHVDENDIHLIRTMICSYCKSVDPEKIRKIEALMALIPKEDYRPWLNVLLIRVYAQEGLMEGMEELIQEALDHNTVVVAMGVMRAIVSGYYHNDAVDRLAAFTRRAEAARWRMCRSLYHCQMVMYAAQDRFEDMHGVLMQMDRLNLWRVKRTYVIMYKAYMKAGMRRHVERVIGTLWKLGYDVPQDAPILSES</sequence>
<dbReference type="AlphaFoldDB" id="A0AAV9CX43"/>
<comment type="caution">
    <text evidence="4">The sequence shown here is derived from an EMBL/GenBank/DDBJ whole genome shotgun (WGS) entry which is preliminary data.</text>
</comment>
<evidence type="ECO:0000256" key="1">
    <source>
        <dbReference type="ARBA" id="ARBA00007626"/>
    </source>
</evidence>
<reference evidence="4" key="1">
    <citation type="journal article" date="2023" name="Nat. Commun.">
        <title>Diploid and tetraploid genomes of Acorus and the evolution of monocots.</title>
        <authorList>
            <person name="Ma L."/>
            <person name="Liu K.W."/>
            <person name="Li Z."/>
            <person name="Hsiao Y.Y."/>
            <person name="Qi Y."/>
            <person name="Fu T."/>
            <person name="Tang G.D."/>
            <person name="Zhang D."/>
            <person name="Sun W.H."/>
            <person name="Liu D.K."/>
            <person name="Li Y."/>
            <person name="Chen G.Z."/>
            <person name="Liu X.D."/>
            <person name="Liao X.Y."/>
            <person name="Jiang Y.T."/>
            <person name="Yu X."/>
            <person name="Hao Y."/>
            <person name="Huang J."/>
            <person name="Zhao X.W."/>
            <person name="Ke S."/>
            <person name="Chen Y.Y."/>
            <person name="Wu W.L."/>
            <person name="Hsu J.L."/>
            <person name="Lin Y.F."/>
            <person name="Huang M.D."/>
            <person name="Li C.Y."/>
            <person name="Huang L."/>
            <person name="Wang Z.W."/>
            <person name="Zhao X."/>
            <person name="Zhong W.Y."/>
            <person name="Peng D.H."/>
            <person name="Ahmad S."/>
            <person name="Lan S."/>
            <person name="Zhang J.S."/>
            <person name="Tsai W.C."/>
            <person name="Van de Peer Y."/>
            <person name="Liu Z.J."/>
        </authorList>
    </citation>
    <scope>NUCLEOTIDE SEQUENCE</scope>
    <source>
        <strain evidence="4">CP</strain>
    </source>
</reference>
<reference evidence="4" key="2">
    <citation type="submission" date="2023-06" db="EMBL/GenBank/DDBJ databases">
        <authorList>
            <person name="Ma L."/>
            <person name="Liu K.-W."/>
            <person name="Li Z."/>
            <person name="Hsiao Y.-Y."/>
            <person name="Qi Y."/>
            <person name="Fu T."/>
            <person name="Tang G."/>
            <person name="Zhang D."/>
            <person name="Sun W.-H."/>
            <person name="Liu D.-K."/>
            <person name="Li Y."/>
            <person name="Chen G.-Z."/>
            <person name="Liu X.-D."/>
            <person name="Liao X.-Y."/>
            <person name="Jiang Y.-T."/>
            <person name="Yu X."/>
            <person name="Hao Y."/>
            <person name="Huang J."/>
            <person name="Zhao X.-W."/>
            <person name="Ke S."/>
            <person name="Chen Y.-Y."/>
            <person name="Wu W.-L."/>
            <person name="Hsu J.-L."/>
            <person name="Lin Y.-F."/>
            <person name="Huang M.-D."/>
            <person name="Li C.-Y."/>
            <person name="Huang L."/>
            <person name="Wang Z.-W."/>
            <person name="Zhao X."/>
            <person name="Zhong W.-Y."/>
            <person name="Peng D.-H."/>
            <person name="Ahmad S."/>
            <person name="Lan S."/>
            <person name="Zhang J.-S."/>
            <person name="Tsai W.-C."/>
            <person name="Van De Peer Y."/>
            <person name="Liu Z.-J."/>
        </authorList>
    </citation>
    <scope>NUCLEOTIDE SEQUENCE</scope>
    <source>
        <strain evidence="4">CP</strain>
        <tissue evidence="4">Leaves</tissue>
    </source>
</reference>
<dbReference type="PANTHER" id="PTHR47874:SF1">
    <property type="entry name" value="OS05G0407900 PROTEIN"/>
    <property type="match status" value="1"/>
</dbReference>
<dbReference type="Pfam" id="PF01535">
    <property type="entry name" value="PPR"/>
    <property type="match status" value="1"/>
</dbReference>
<dbReference type="Pfam" id="PF13041">
    <property type="entry name" value="PPR_2"/>
    <property type="match status" value="1"/>
</dbReference>
<dbReference type="GO" id="GO:0003729">
    <property type="term" value="F:mRNA binding"/>
    <property type="evidence" value="ECO:0007669"/>
    <property type="project" value="InterPro"/>
</dbReference>
<evidence type="ECO:0000256" key="3">
    <source>
        <dbReference type="PROSITE-ProRule" id="PRU00708"/>
    </source>
</evidence>
<dbReference type="Proteomes" id="UP001180020">
    <property type="component" value="Unassembled WGS sequence"/>
</dbReference>